<evidence type="ECO:0000259" key="7">
    <source>
        <dbReference type="PROSITE" id="PS50011"/>
    </source>
</evidence>
<dbReference type="InterPro" id="IPR051809">
    <property type="entry name" value="Plant_receptor-like_S/T_kinase"/>
</dbReference>
<dbReference type="InterPro" id="IPR001245">
    <property type="entry name" value="Ser-Thr/Tyr_kinase_cat_dom"/>
</dbReference>
<comment type="subcellular location">
    <subcellularLocation>
        <location evidence="1">Membrane</location>
    </subcellularLocation>
</comment>
<dbReference type="GO" id="GO:0016020">
    <property type="term" value="C:membrane"/>
    <property type="evidence" value="ECO:0007669"/>
    <property type="project" value="UniProtKB-SubCell"/>
</dbReference>
<keyword evidence="2" id="KW-0433">Leucine-rich repeat</keyword>
<dbReference type="PANTHER" id="PTHR27008:SF497">
    <property type="entry name" value="OS11G0695000 PROTEIN"/>
    <property type="match status" value="1"/>
</dbReference>
<evidence type="ECO:0000313" key="9">
    <source>
        <dbReference type="Proteomes" id="UP000243459"/>
    </source>
</evidence>
<keyword evidence="3" id="KW-0812">Transmembrane</keyword>
<evidence type="ECO:0000313" key="8">
    <source>
        <dbReference type="EMBL" id="ONK55219.1"/>
    </source>
</evidence>
<dbReference type="PROSITE" id="PS50011">
    <property type="entry name" value="PROTEIN_KINASE_DOM"/>
    <property type="match status" value="1"/>
</dbReference>
<dbReference type="SUPFAM" id="SSF56112">
    <property type="entry name" value="Protein kinase-like (PK-like)"/>
    <property type="match status" value="2"/>
</dbReference>
<dbReference type="Proteomes" id="UP000243459">
    <property type="component" value="Unassembled WGS sequence"/>
</dbReference>
<name>A0A1R3L6H7_ASPOF</name>
<dbReference type="Pfam" id="PF00069">
    <property type="entry name" value="Pkinase"/>
    <property type="match status" value="1"/>
</dbReference>
<evidence type="ECO:0000256" key="2">
    <source>
        <dbReference type="ARBA" id="ARBA00022614"/>
    </source>
</evidence>
<gene>
    <name evidence="8" type="ORF">A4U43_UnF6270</name>
</gene>
<keyword evidence="4" id="KW-0677">Repeat</keyword>
<evidence type="ECO:0000256" key="3">
    <source>
        <dbReference type="ARBA" id="ARBA00022692"/>
    </source>
</evidence>
<evidence type="ECO:0000256" key="1">
    <source>
        <dbReference type="ARBA" id="ARBA00004370"/>
    </source>
</evidence>
<dbReference type="PROSITE" id="PS00108">
    <property type="entry name" value="PROTEIN_KINASE_ST"/>
    <property type="match status" value="1"/>
</dbReference>
<dbReference type="GO" id="GO:0004672">
    <property type="term" value="F:protein kinase activity"/>
    <property type="evidence" value="ECO:0007669"/>
    <property type="project" value="InterPro"/>
</dbReference>
<dbReference type="Pfam" id="PF07714">
    <property type="entry name" value="PK_Tyr_Ser-Thr"/>
    <property type="match status" value="1"/>
</dbReference>
<feature type="domain" description="Protein kinase" evidence="7">
    <location>
        <begin position="1"/>
        <end position="182"/>
    </location>
</feature>
<protein>
    <recommendedName>
        <fullName evidence="7">Protein kinase domain-containing protein</fullName>
    </recommendedName>
</protein>
<proteinExistence type="predicted"/>
<keyword evidence="9" id="KW-1185">Reference proteome</keyword>
<dbReference type="InterPro" id="IPR011009">
    <property type="entry name" value="Kinase-like_dom_sf"/>
</dbReference>
<reference evidence="9" key="1">
    <citation type="journal article" date="2017" name="Nat. Commun.">
        <title>The asparagus genome sheds light on the origin and evolution of a young Y chromosome.</title>
        <authorList>
            <person name="Harkess A."/>
            <person name="Zhou J."/>
            <person name="Xu C."/>
            <person name="Bowers J.E."/>
            <person name="Van der Hulst R."/>
            <person name="Ayyampalayam S."/>
            <person name="Mercati F."/>
            <person name="Riccardi P."/>
            <person name="McKain M.R."/>
            <person name="Kakrana A."/>
            <person name="Tang H."/>
            <person name="Ray J."/>
            <person name="Groenendijk J."/>
            <person name="Arikit S."/>
            <person name="Mathioni S.M."/>
            <person name="Nakano M."/>
            <person name="Shan H."/>
            <person name="Telgmann-Rauber A."/>
            <person name="Kanno A."/>
            <person name="Yue Z."/>
            <person name="Chen H."/>
            <person name="Li W."/>
            <person name="Chen Y."/>
            <person name="Xu X."/>
            <person name="Zhang Y."/>
            <person name="Luo S."/>
            <person name="Chen H."/>
            <person name="Gao J."/>
            <person name="Mao Z."/>
            <person name="Pires J.C."/>
            <person name="Luo M."/>
            <person name="Kudrna D."/>
            <person name="Wing R.A."/>
            <person name="Meyers B.C."/>
            <person name="Yi K."/>
            <person name="Kong H."/>
            <person name="Lavrijsen P."/>
            <person name="Sunseri F."/>
            <person name="Falavigna A."/>
            <person name="Ye Y."/>
            <person name="Leebens-Mack J.H."/>
            <person name="Chen G."/>
        </authorList>
    </citation>
    <scope>NUCLEOTIDE SEQUENCE [LARGE SCALE GENOMIC DNA]</scope>
    <source>
        <strain evidence="9">cv. DH0086</strain>
    </source>
</reference>
<evidence type="ECO:0000256" key="5">
    <source>
        <dbReference type="ARBA" id="ARBA00022989"/>
    </source>
</evidence>
<organism evidence="8 9">
    <name type="scientific">Asparagus officinalis</name>
    <name type="common">Garden asparagus</name>
    <dbReference type="NCBI Taxonomy" id="4686"/>
    <lineage>
        <taxon>Eukaryota</taxon>
        <taxon>Viridiplantae</taxon>
        <taxon>Streptophyta</taxon>
        <taxon>Embryophyta</taxon>
        <taxon>Tracheophyta</taxon>
        <taxon>Spermatophyta</taxon>
        <taxon>Magnoliopsida</taxon>
        <taxon>Liliopsida</taxon>
        <taxon>Asparagales</taxon>
        <taxon>Asparagaceae</taxon>
        <taxon>Asparagoideae</taxon>
        <taxon>Asparagus</taxon>
    </lineage>
</organism>
<dbReference type="GO" id="GO:0005524">
    <property type="term" value="F:ATP binding"/>
    <property type="evidence" value="ECO:0007669"/>
    <property type="project" value="InterPro"/>
</dbReference>
<evidence type="ECO:0000256" key="4">
    <source>
        <dbReference type="ARBA" id="ARBA00022737"/>
    </source>
</evidence>
<dbReference type="EMBL" id="KV863656">
    <property type="protein sequence ID" value="ONK55219.1"/>
    <property type="molecule type" value="Genomic_DNA"/>
</dbReference>
<dbReference type="Gramene" id="ONK55219">
    <property type="protein sequence ID" value="ONK55219"/>
    <property type="gene ID" value="A4U43_UnF6270"/>
</dbReference>
<evidence type="ECO:0000256" key="6">
    <source>
        <dbReference type="ARBA" id="ARBA00023136"/>
    </source>
</evidence>
<dbReference type="PANTHER" id="PTHR27008">
    <property type="entry name" value="OS04G0122200 PROTEIN"/>
    <property type="match status" value="1"/>
</dbReference>
<dbReference type="OMA" id="FTRDKIA"/>
<dbReference type="Gene3D" id="1.10.510.10">
    <property type="entry name" value="Transferase(Phosphotransferase) domain 1"/>
    <property type="match status" value="1"/>
</dbReference>
<dbReference type="Gene3D" id="3.30.200.20">
    <property type="entry name" value="Phosphorylase Kinase, domain 1"/>
    <property type="match status" value="1"/>
</dbReference>
<keyword evidence="5" id="KW-1133">Transmembrane helix</keyword>
<keyword evidence="6" id="KW-0472">Membrane</keyword>
<dbReference type="InterPro" id="IPR008271">
    <property type="entry name" value="Ser/Thr_kinase_AS"/>
</dbReference>
<dbReference type="InterPro" id="IPR000719">
    <property type="entry name" value="Prot_kinase_dom"/>
</dbReference>
<dbReference type="AlphaFoldDB" id="A0A1R3L6H7"/>
<sequence>MPKGNLDQWLYYDAHYLSLLQRLNILVDISFALEYLHHHHPHTVLHCDLKPTNVLLDEEMTAHVSDFGIVKLLLVNKSVVSASTPGTIGYIAPGNGSFRLVYKGCLDDGLIVIVEVLDLEVEGASNFFESEYQALSKVRHRNLLKIITLWLKPDFKTLVLQFLPNGNLDQWLYTDGCHLGLL</sequence>
<accession>A0A1R3L6H7</accession>